<reference evidence="1" key="1">
    <citation type="submission" date="2022-06" db="EMBL/GenBank/DDBJ databases">
        <title>Diverse halophilic archaea isolated from saline environments.</title>
        <authorList>
            <person name="Cui H.-L."/>
        </authorList>
    </citation>
    <scope>NUCLEOTIDE SEQUENCE</scope>
    <source>
        <strain evidence="1">WLHS1</strain>
    </source>
</reference>
<gene>
    <name evidence="1" type="ORF">NGM29_05215</name>
</gene>
<protein>
    <submittedName>
        <fullName evidence="1">Uncharacterized protein</fullName>
    </submittedName>
</protein>
<dbReference type="Proteomes" id="UP001056855">
    <property type="component" value="Chromosome"/>
</dbReference>
<evidence type="ECO:0000313" key="1">
    <source>
        <dbReference type="EMBL" id="UTF54674.1"/>
    </source>
</evidence>
<dbReference type="RefSeq" id="WP_254159381.1">
    <property type="nucleotide sequence ID" value="NZ_CP100355.1"/>
</dbReference>
<dbReference type="KEGG" id="sawl:NGM29_05215"/>
<dbReference type="AlphaFoldDB" id="A0A9E7NA97"/>
<keyword evidence="2" id="KW-1185">Reference proteome</keyword>
<accession>A0A9E7NA97</accession>
<evidence type="ECO:0000313" key="2">
    <source>
        <dbReference type="Proteomes" id="UP001056855"/>
    </source>
</evidence>
<dbReference type="GeneID" id="73289423"/>
<organism evidence="1 2">
    <name type="scientific">Natronosalvus rutilus</name>
    <dbReference type="NCBI Taxonomy" id="2953753"/>
    <lineage>
        <taxon>Archaea</taxon>
        <taxon>Methanobacteriati</taxon>
        <taxon>Methanobacteriota</taxon>
        <taxon>Stenosarchaea group</taxon>
        <taxon>Halobacteria</taxon>
        <taxon>Halobacteriales</taxon>
        <taxon>Natrialbaceae</taxon>
        <taxon>Natronosalvus</taxon>
    </lineage>
</organism>
<proteinExistence type="predicted"/>
<dbReference type="EMBL" id="CP100355">
    <property type="protein sequence ID" value="UTF54674.1"/>
    <property type="molecule type" value="Genomic_DNA"/>
</dbReference>
<name>A0A9E7NA97_9EURY</name>
<sequence>MGCPADAGERWGETIHHQPIHWGDRLFPFFRGRDGTASTMLERLDASIALEALRRSVSVSLLESLDFLPSAAERAINVSRLP</sequence>